<dbReference type="Gene3D" id="3.30.1120.10">
    <property type="match status" value="1"/>
</dbReference>
<feature type="region of interest" description="Disordered" evidence="3">
    <location>
        <begin position="497"/>
        <end position="519"/>
    </location>
</feature>
<evidence type="ECO:0000259" key="5">
    <source>
        <dbReference type="Pfam" id="PF00884"/>
    </source>
</evidence>
<dbReference type="EMBL" id="ANOH01000047">
    <property type="protein sequence ID" value="EMI58059.1"/>
    <property type="molecule type" value="Genomic_DNA"/>
</dbReference>
<proteinExistence type="inferred from homology"/>
<keyword evidence="7" id="KW-1185">Reference proteome</keyword>
<protein>
    <submittedName>
        <fullName evidence="6">Arylsulfatase</fullName>
    </submittedName>
</protein>
<dbReference type="RefSeq" id="WP_008674026.1">
    <property type="nucleotide sequence ID" value="NZ_ANOH01000047.1"/>
</dbReference>
<gene>
    <name evidence="6" type="ORF">RSSM_00484</name>
</gene>
<dbReference type="PATRIC" id="fig|1263870.3.peg.529"/>
<dbReference type="CDD" id="cd16025">
    <property type="entry name" value="PAS_like"/>
    <property type="match status" value="1"/>
</dbReference>
<evidence type="ECO:0000256" key="1">
    <source>
        <dbReference type="ARBA" id="ARBA00008779"/>
    </source>
</evidence>
<organism evidence="6 7">
    <name type="scientific">Rhodopirellula sallentina SM41</name>
    <dbReference type="NCBI Taxonomy" id="1263870"/>
    <lineage>
        <taxon>Bacteria</taxon>
        <taxon>Pseudomonadati</taxon>
        <taxon>Planctomycetota</taxon>
        <taxon>Planctomycetia</taxon>
        <taxon>Pirellulales</taxon>
        <taxon>Pirellulaceae</taxon>
        <taxon>Rhodopirellula</taxon>
    </lineage>
</organism>
<dbReference type="Pfam" id="PF00884">
    <property type="entry name" value="Sulfatase"/>
    <property type="match status" value="1"/>
</dbReference>
<evidence type="ECO:0000313" key="7">
    <source>
        <dbReference type="Proteomes" id="UP000011885"/>
    </source>
</evidence>
<name>M5U9R8_9BACT</name>
<keyword evidence="2" id="KW-0378">Hydrolase</keyword>
<dbReference type="InterPro" id="IPR050738">
    <property type="entry name" value="Sulfatase"/>
</dbReference>
<dbReference type="AlphaFoldDB" id="M5U9R8"/>
<dbReference type="GO" id="GO:0004065">
    <property type="term" value="F:arylsulfatase activity"/>
    <property type="evidence" value="ECO:0007669"/>
    <property type="project" value="TreeGrafter"/>
</dbReference>
<keyword evidence="4" id="KW-0732">Signal</keyword>
<comment type="similarity">
    <text evidence="1">Belongs to the sulfatase family.</text>
</comment>
<dbReference type="InterPro" id="IPR000917">
    <property type="entry name" value="Sulfatase_N"/>
</dbReference>
<evidence type="ECO:0000313" key="6">
    <source>
        <dbReference type="EMBL" id="EMI58059.1"/>
    </source>
</evidence>
<dbReference type="PANTHER" id="PTHR42693">
    <property type="entry name" value="ARYLSULFATASE FAMILY MEMBER"/>
    <property type="match status" value="1"/>
</dbReference>
<evidence type="ECO:0000256" key="4">
    <source>
        <dbReference type="SAM" id="SignalP"/>
    </source>
</evidence>
<dbReference type="Proteomes" id="UP000011885">
    <property type="component" value="Unassembled WGS sequence"/>
</dbReference>
<dbReference type="PANTHER" id="PTHR42693:SF53">
    <property type="entry name" value="ENDO-4-O-SULFATASE"/>
    <property type="match status" value="1"/>
</dbReference>
<evidence type="ECO:0000256" key="2">
    <source>
        <dbReference type="ARBA" id="ARBA00022801"/>
    </source>
</evidence>
<comment type="caution">
    <text evidence="6">The sequence shown here is derived from an EMBL/GenBank/DDBJ whole genome shotgun (WGS) entry which is preliminary data.</text>
</comment>
<dbReference type="SUPFAM" id="SSF53649">
    <property type="entry name" value="Alkaline phosphatase-like"/>
    <property type="match status" value="1"/>
</dbReference>
<dbReference type="InterPro" id="IPR017850">
    <property type="entry name" value="Alkaline_phosphatase_core_sf"/>
</dbReference>
<sequence length="543" mass="61021">MPTPTIAVAFAIISLVFSVNHAHAEQHPNIILILADDMGYSDLGCYGSEIATPNLDRLAHGGVRFTQFYNSSKCEPTRASLMSGQYWQDTGFGVKRGQTMGEAMKQRDYATFAVGKWHLDGNPVDRGFDRYFGHLAGGSHYFRVAASQRLNHDVFRQPPGDDFYMTDANADYAIEFIDELRQEDENKPFMMYLAFNAPHSPLHALPEDIAKYRDTYRAGWDIIRQQRHKKQIDIGITKEQWKLPPRDPSVPAWETLSQREKDFESTRMAIYAAMVDRMDQAIGRVLDRVKEHGEEDNTLVIFLSDNGGSASDPSIAPKTVEGLLGENGAGKNGYWVGVGWSNVSNTPFQRYKCEMGNGGILTSCVASWPSVITTGGRLIDEPAHIVDLMATITDVAGTPISETASEKLPGLSLRPLLTGSPRASHDALYFHLFHNRAIIADGMKLVSNWDSPWALYDMNADRTEQNDLASLRPELAVSLQKRWESWYADVPEKRWNPSTGEPRYRRMDDPEESYNRRTGNGDEIIVVKWSEASQPRKKQIAPK</sequence>
<feature type="signal peptide" evidence="4">
    <location>
        <begin position="1"/>
        <end position="24"/>
    </location>
</feature>
<accession>M5U9R8</accession>
<dbReference type="Gene3D" id="3.40.720.10">
    <property type="entry name" value="Alkaline Phosphatase, subunit A"/>
    <property type="match status" value="1"/>
</dbReference>
<feature type="domain" description="Sulfatase N-terminal" evidence="5">
    <location>
        <begin position="28"/>
        <end position="397"/>
    </location>
</feature>
<reference evidence="6 7" key="1">
    <citation type="journal article" date="2013" name="Mar. Genomics">
        <title>Expression of sulfatases in Rhodopirellula baltica and the diversity of sulfatases in the genus Rhodopirellula.</title>
        <authorList>
            <person name="Wegner C.E."/>
            <person name="Richter-Heitmann T."/>
            <person name="Klindworth A."/>
            <person name="Klockow C."/>
            <person name="Richter M."/>
            <person name="Achstetter T."/>
            <person name="Glockner F.O."/>
            <person name="Harder J."/>
        </authorList>
    </citation>
    <scope>NUCLEOTIDE SEQUENCE [LARGE SCALE GENOMIC DNA]</scope>
    <source>
        <strain evidence="6 7">SM41</strain>
    </source>
</reference>
<feature type="chain" id="PRO_5004073306" evidence="4">
    <location>
        <begin position="25"/>
        <end position="543"/>
    </location>
</feature>
<evidence type="ECO:0000256" key="3">
    <source>
        <dbReference type="SAM" id="MobiDB-lite"/>
    </source>
</evidence>